<name>A0AAD4D5Z0_9FUNG</name>
<keyword evidence="3" id="KW-1185">Reference proteome</keyword>
<gene>
    <name evidence="2" type="ORF">BGZ95_002131</name>
</gene>
<dbReference type="EMBL" id="JAAAIL010001440">
    <property type="protein sequence ID" value="KAG0269297.1"/>
    <property type="molecule type" value="Genomic_DNA"/>
</dbReference>
<feature type="region of interest" description="Disordered" evidence="1">
    <location>
        <begin position="452"/>
        <end position="471"/>
    </location>
</feature>
<feature type="compositionally biased region" description="Basic and acidic residues" evidence="1">
    <location>
        <begin position="452"/>
        <end position="461"/>
    </location>
</feature>
<feature type="compositionally biased region" description="Low complexity" evidence="1">
    <location>
        <begin position="798"/>
        <end position="807"/>
    </location>
</feature>
<feature type="region of interest" description="Disordered" evidence="1">
    <location>
        <begin position="762"/>
        <end position="912"/>
    </location>
</feature>
<feature type="non-terminal residue" evidence="2">
    <location>
        <position position="1"/>
    </location>
</feature>
<feature type="compositionally biased region" description="Low complexity" evidence="1">
    <location>
        <begin position="549"/>
        <end position="561"/>
    </location>
</feature>
<feature type="compositionally biased region" description="Low complexity" evidence="1">
    <location>
        <begin position="136"/>
        <end position="162"/>
    </location>
</feature>
<protein>
    <submittedName>
        <fullName evidence="2">Uncharacterized protein</fullName>
    </submittedName>
</protein>
<dbReference type="Proteomes" id="UP001194580">
    <property type="component" value="Unassembled WGS sequence"/>
</dbReference>
<feature type="region of interest" description="Disordered" evidence="1">
    <location>
        <begin position="367"/>
        <end position="388"/>
    </location>
</feature>
<evidence type="ECO:0000313" key="2">
    <source>
        <dbReference type="EMBL" id="KAG0269297.1"/>
    </source>
</evidence>
<proteinExistence type="predicted"/>
<feature type="compositionally biased region" description="Low complexity" evidence="1">
    <location>
        <begin position="719"/>
        <end position="734"/>
    </location>
</feature>
<dbReference type="AlphaFoldDB" id="A0AAD4D5Z0"/>
<organism evidence="2 3">
    <name type="scientific">Linnemannia exigua</name>
    <dbReference type="NCBI Taxonomy" id="604196"/>
    <lineage>
        <taxon>Eukaryota</taxon>
        <taxon>Fungi</taxon>
        <taxon>Fungi incertae sedis</taxon>
        <taxon>Mucoromycota</taxon>
        <taxon>Mortierellomycotina</taxon>
        <taxon>Mortierellomycetes</taxon>
        <taxon>Mortierellales</taxon>
        <taxon>Mortierellaceae</taxon>
        <taxon>Linnemannia</taxon>
    </lineage>
</organism>
<feature type="compositionally biased region" description="Low complexity" evidence="1">
    <location>
        <begin position="684"/>
        <end position="695"/>
    </location>
</feature>
<reference evidence="2" key="1">
    <citation type="journal article" date="2020" name="Fungal Divers.">
        <title>Resolving the Mortierellaceae phylogeny through synthesis of multi-gene phylogenetics and phylogenomics.</title>
        <authorList>
            <person name="Vandepol N."/>
            <person name="Liber J."/>
            <person name="Desiro A."/>
            <person name="Na H."/>
            <person name="Kennedy M."/>
            <person name="Barry K."/>
            <person name="Grigoriev I.V."/>
            <person name="Miller A.N."/>
            <person name="O'Donnell K."/>
            <person name="Stajich J.E."/>
            <person name="Bonito G."/>
        </authorList>
    </citation>
    <scope>NUCLEOTIDE SEQUENCE</scope>
    <source>
        <strain evidence="2">NRRL 28262</strain>
    </source>
</reference>
<feature type="compositionally biased region" description="Polar residues" evidence="1">
    <location>
        <begin position="897"/>
        <end position="912"/>
    </location>
</feature>
<feature type="compositionally biased region" description="Polar residues" evidence="1">
    <location>
        <begin position="566"/>
        <end position="575"/>
    </location>
</feature>
<feature type="compositionally biased region" description="Low complexity" evidence="1">
    <location>
        <begin position="854"/>
        <end position="881"/>
    </location>
</feature>
<comment type="caution">
    <text evidence="2">The sequence shown here is derived from an EMBL/GenBank/DDBJ whole genome shotgun (WGS) entry which is preliminary data.</text>
</comment>
<feature type="compositionally biased region" description="Basic and acidic residues" evidence="1">
    <location>
        <begin position="835"/>
        <end position="846"/>
    </location>
</feature>
<sequence length="912" mass="97174">MDTQDDNIILQDDTPPITVLNEHDISSNEDKCVDGGATQQQTNASKEIVPIDEESAFSFRKKKKATVISSKPVRSSPRRSTLLTSPYQGNNNDNNNPLLNSPSFRPTRVKSTVQEGLLLESERSVTFAPGTLTPDSRSPFSTPRKSSSGSSTTTSQEEASPPQRWNTIWKCSWIVPALVPVGNSTATTTNTSATTIRKSTSGILHRKSASLSNQQSVFEGKGGVKVQGTVTELPGIVFALPITSSGCPSLDNSALQGQVRKENVEMHLVARIRICTFPIFLLAPGCAEPCRIFTSPDSQTSAQYLTEILNDEDIAYMQEQLAAGVETAMGSIGLLLRVAPKQGQIGKRKTVSTNSLRQEINPFMMPVAVGPSGEETKADPIPTEDKAGSQRRLFQETNMFLVYGALVKDKQPTSRHVEPIVSFFAYPLVDQASLMDHILLNTRSLERMKQETDKAGVEAKPEPAGAGSVDDFVSYDDPIVDSIMNGCDSEHESGYSSDRASPKNMDVDEDDSLHQEMELLRAIERSKSWAPYVVTSATLPPPIGGPNLTTSSSSATNMTANPMNPPTTGNLLNSSKDVRKDRSFSRAQTADNVGISSRKDGSSRSSSSNTFSRHRSMDGHTSGSGGNLAPTLVGALTSVSSGTKPVRKGISRIKSPSRAPQKPLDVTTEGLRRKLLGPGSIRKTSTSTTTATTATNGDTDGARRSSFSNMHFGMKSPSRRAAASSANRGSSSPAVGDDIPDLMTMMKMKKRQNIERAALAAAAATSGGGGDAEDVDDGGDPFSAPSPVRARSTKSESGRGSSGSSRSAAVQSNPFLVALKNIQSEEQQDMAPEQTQDRELHDRRGMFEANPVKATPTAATTAPITQSSVSSLSSLSSHSRSQPAPLPAASSLVGDVPTSSTSTKSIESRNQA</sequence>
<feature type="region of interest" description="Disordered" evidence="1">
    <location>
        <begin position="485"/>
        <end position="508"/>
    </location>
</feature>
<evidence type="ECO:0000313" key="3">
    <source>
        <dbReference type="Proteomes" id="UP001194580"/>
    </source>
</evidence>
<feature type="compositionally biased region" description="Polar residues" evidence="1">
    <location>
        <begin position="585"/>
        <end position="595"/>
    </location>
</feature>
<evidence type="ECO:0000256" key="1">
    <source>
        <dbReference type="SAM" id="MobiDB-lite"/>
    </source>
</evidence>
<feature type="compositionally biased region" description="Basic and acidic residues" evidence="1">
    <location>
        <begin position="374"/>
        <end position="388"/>
    </location>
</feature>
<feature type="region of interest" description="Disordered" evidence="1">
    <location>
        <begin position="537"/>
        <end position="739"/>
    </location>
</feature>
<accession>A0AAD4D5Z0</accession>
<feature type="compositionally biased region" description="Low complexity" evidence="1">
    <location>
        <begin position="69"/>
        <end position="103"/>
    </location>
</feature>
<feature type="region of interest" description="Disordered" evidence="1">
    <location>
        <begin position="68"/>
        <end position="106"/>
    </location>
</feature>
<feature type="region of interest" description="Disordered" evidence="1">
    <location>
        <begin position="120"/>
        <end position="163"/>
    </location>
</feature>